<organism evidence="15 16">
    <name type="scientific">Fibrobacter succinogenes</name>
    <name type="common">Bacteroides succinogenes</name>
    <dbReference type="NCBI Taxonomy" id="833"/>
    <lineage>
        <taxon>Bacteria</taxon>
        <taxon>Pseudomonadati</taxon>
        <taxon>Fibrobacterota</taxon>
        <taxon>Fibrobacteria</taxon>
        <taxon>Fibrobacterales</taxon>
        <taxon>Fibrobacteraceae</taxon>
        <taxon>Fibrobacter</taxon>
    </lineage>
</organism>
<dbReference type="NCBIfam" id="NF004016">
    <property type="entry name" value="PRK05478.1"/>
    <property type="match status" value="1"/>
</dbReference>
<dbReference type="NCBIfam" id="TIGR00170">
    <property type="entry name" value="leuC"/>
    <property type="match status" value="1"/>
</dbReference>
<keyword evidence="10 12" id="KW-0456">Lyase</keyword>
<evidence type="ECO:0000256" key="7">
    <source>
        <dbReference type="ARBA" id="ARBA00022723"/>
    </source>
</evidence>
<dbReference type="InterPro" id="IPR015931">
    <property type="entry name" value="Acnase/IPM_dHydase_lsu_aba_1/3"/>
</dbReference>
<dbReference type="NCBIfam" id="NF009116">
    <property type="entry name" value="PRK12466.1"/>
    <property type="match status" value="1"/>
</dbReference>
<feature type="region of interest" description="Disordered" evidence="13">
    <location>
        <begin position="422"/>
        <end position="442"/>
    </location>
</feature>
<keyword evidence="8 12" id="KW-0408">Iron</keyword>
<dbReference type="EC" id="4.2.1.33" evidence="12"/>
<protein>
    <recommendedName>
        <fullName evidence="12">3-isopropylmalate dehydratase large subunit</fullName>
        <ecNumber evidence="12">4.2.1.33</ecNumber>
    </recommendedName>
    <alternativeName>
        <fullName evidence="12">Alpha-IPM isomerase</fullName>
        <shortName evidence="12">IPMI</shortName>
    </alternativeName>
    <alternativeName>
        <fullName evidence="12">Isopropylmalate isomerase</fullName>
    </alternativeName>
</protein>
<gene>
    <name evidence="12" type="primary">leuC</name>
    <name evidence="15" type="ORF">SAMN05661053_0289</name>
</gene>
<evidence type="ECO:0000256" key="2">
    <source>
        <dbReference type="ARBA" id="ARBA00002695"/>
    </source>
</evidence>
<dbReference type="SUPFAM" id="SSF53732">
    <property type="entry name" value="Aconitase iron-sulfur domain"/>
    <property type="match status" value="1"/>
</dbReference>
<evidence type="ECO:0000256" key="5">
    <source>
        <dbReference type="ARBA" id="ARBA00022485"/>
    </source>
</evidence>
<evidence type="ECO:0000313" key="15">
    <source>
        <dbReference type="EMBL" id="SUQ19063.1"/>
    </source>
</evidence>
<feature type="binding site" evidence="12">
    <location>
        <position position="348"/>
    </location>
    <ligand>
        <name>[4Fe-4S] cluster</name>
        <dbReference type="ChEBI" id="CHEBI:49883"/>
    </ligand>
</feature>
<feature type="compositionally biased region" description="Polar residues" evidence="13">
    <location>
        <begin position="424"/>
        <end position="442"/>
    </location>
</feature>
<dbReference type="PANTHER" id="PTHR43822:SF9">
    <property type="entry name" value="3-ISOPROPYLMALATE DEHYDRATASE"/>
    <property type="match status" value="1"/>
</dbReference>
<comment type="function">
    <text evidence="2 12">Catalyzes the isomerization between 2-isopropylmalate and 3-isopropylmalate, via the formation of 2-isopropylmaleate.</text>
</comment>
<evidence type="ECO:0000256" key="13">
    <source>
        <dbReference type="SAM" id="MobiDB-lite"/>
    </source>
</evidence>
<keyword evidence="9 12" id="KW-0411">Iron-sulfur</keyword>
<dbReference type="PANTHER" id="PTHR43822">
    <property type="entry name" value="HOMOACONITASE, MITOCHONDRIAL-RELATED"/>
    <property type="match status" value="1"/>
</dbReference>
<dbReference type="InterPro" id="IPR050067">
    <property type="entry name" value="IPM_dehydratase_rel_enz"/>
</dbReference>
<dbReference type="GO" id="GO:0003861">
    <property type="term" value="F:3-isopropylmalate dehydratase activity"/>
    <property type="evidence" value="ECO:0007669"/>
    <property type="project" value="UniProtKB-UniRule"/>
</dbReference>
<evidence type="ECO:0000313" key="16">
    <source>
        <dbReference type="Proteomes" id="UP000255423"/>
    </source>
</evidence>
<dbReference type="GO" id="GO:0046872">
    <property type="term" value="F:metal ion binding"/>
    <property type="evidence" value="ECO:0007669"/>
    <property type="project" value="UniProtKB-KW"/>
</dbReference>
<evidence type="ECO:0000256" key="1">
    <source>
        <dbReference type="ARBA" id="ARBA00000491"/>
    </source>
</evidence>
<proteinExistence type="inferred from homology"/>
<keyword evidence="7 12" id="KW-0479">Metal-binding</keyword>
<dbReference type="AlphaFoldDB" id="A0A380RU08"/>
<keyword evidence="6 12" id="KW-0028">Amino-acid biosynthesis</keyword>
<dbReference type="InterPro" id="IPR004430">
    <property type="entry name" value="3-IsopropMal_deHydase_lsu"/>
</dbReference>
<evidence type="ECO:0000256" key="11">
    <source>
        <dbReference type="ARBA" id="ARBA00023304"/>
    </source>
</evidence>
<comment type="pathway">
    <text evidence="3 12">Amino-acid biosynthesis; L-leucine biosynthesis; L-leucine from 3-methyl-2-oxobutanoate: step 2/4.</text>
</comment>
<feature type="domain" description="Aconitase/3-isopropylmalate dehydratase large subunit alpha/beta/alpha" evidence="14">
    <location>
        <begin position="7"/>
        <end position="459"/>
    </location>
</feature>
<reference evidence="15 16" key="1">
    <citation type="submission" date="2017-08" db="EMBL/GenBank/DDBJ databases">
        <authorList>
            <person name="de Groot N.N."/>
        </authorList>
    </citation>
    <scope>NUCLEOTIDE SEQUENCE [LARGE SCALE GENOMIC DNA]</scope>
    <source>
        <strain evidence="15 16">HM2</strain>
    </source>
</reference>
<dbReference type="RefSeq" id="WP_073424371.1">
    <property type="nucleotide sequence ID" value="NZ_UHJL01000001.1"/>
</dbReference>
<dbReference type="GO" id="GO:0009098">
    <property type="term" value="P:L-leucine biosynthetic process"/>
    <property type="evidence" value="ECO:0007669"/>
    <property type="project" value="UniProtKB-UniRule"/>
</dbReference>
<sequence>MGKSLYQKIFESHTVAKLPSGQCQLFIGLHLCHEVTSPQAFAQLREEGQKVLFPERTFATVDHIIPTTFPERNRPLQDGISEEMFSHIENNTKNNGIKFFGPATAEQGVIHIVGPEEGVTQPGMTVACGDSHTATHGAFGAIAFGIGTSQVADVLATQTLAMSPLKTRRIKFTGKLKPGVTAKDVALAYIAKLGVNGGVGYAYEFAGPVIEEMGMEGRMTVCNMAIEGGARVGYCNPDEKTFEYLKGRPYAPKADKWDEAVAYWKSVATDADAQFDDEVEINCDNLEPMVTWGITPAQAIPLNGNMPKIDEFEGSEKKVISEAYEYMGWEEGSQMIGRPIDIAFVGSCTNGRLSDLQAAAEIIKGHKVAPTVKMWVVPGSMKIKVEAEQLGLDKIFKEAGAEWREAGCSLCLAMNPDKLKGRQVSASSSNRNFKGRQGSPTGRTILMSPAMVAAAAIEGKITDVRKYIK</sequence>
<dbReference type="GO" id="GO:0051539">
    <property type="term" value="F:4 iron, 4 sulfur cluster binding"/>
    <property type="evidence" value="ECO:0007669"/>
    <property type="project" value="UniProtKB-KW"/>
</dbReference>
<evidence type="ECO:0000256" key="10">
    <source>
        <dbReference type="ARBA" id="ARBA00023239"/>
    </source>
</evidence>
<dbReference type="UniPathway" id="UPA00048">
    <property type="reaction ID" value="UER00071"/>
</dbReference>
<comment type="catalytic activity">
    <reaction evidence="1 12">
        <text>(2R,3S)-3-isopropylmalate = (2S)-2-isopropylmalate</text>
        <dbReference type="Rhea" id="RHEA:32287"/>
        <dbReference type="ChEBI" id="CHEBI:1178"/>
        <dbReference type="ChEBI" id="CHEBI:35121"/>
        <dbReference type="EC" id="4.2.1.33"/>
    </reaction>
</comment>
<dbReference type="InterPro" id="IPR001030">
    <property type="entry name" value="Acoase/IPM_deHydtase_lsu_aba"/>
</dbReference>
<keyword evidence="5 12" id="KW-0004">4Fe-4S</keyword>
<dbReference type="HAMAP" id="MF_01026">
    <property type="entry name" value="LeuC_type1"/>
    <property type="match status" value="1"/>
</dbReference>
<dbReference type="CDD" id="cd01583">
    <property type="entry name" value="IPMI"/>
    <property type="match status" value="1"/>
</dbReference>
<evidence type="ECO:0000256" key="3">
    <source>
        <dbReference type="ARBA" id="ARBA00004729"/>
    </source>
</evidence>
<dbReference type="InterPro" id="IPR018136">
    <property type="entry name" value="Aconitase_4Fe-4S_BS"/>
</dbReference>
<dbReference type="EMBL" id="UHJL01000001">
    <property type="protein sequence ID" value="SUQ19063.1"/>
    <property type="molecule type" value="Genomic_DNA"/>
</dbReference>
<comment type="cofactor">
    <cofactor evidence="12">
        <name>[4Fe-4S] cluster</name>
        <dbReference type="ChEBI" id="CHEBI:49883"/>
    </cofactor>
    <text evidence="12">Binds 1 [4Fe-4S] cluster per subunit.</text>
</comment>
<keyword evidence="11 12" id="KW-0100">Branched-chain amino acid biosynthesis</keyword>
<evidence type="ECO:0000256" key="8">
    <source>
        <dbReference type="ARBA" id="ARBA00023004"/>
    </source>
</evidence>
<dbReference type="PROSITE" id="PS01244">
    <property type="entry name" value="ACONITASE_2"/>
    <property type="match status" value="1"/>
</dbReference>
<dbReference type="Gene3D" id="3.30.499.10">
    <property type="entry name" value="Aconitase, domain 3"/>
    <property type="match status" value="2"/>
</dbReference>
<evidence type="ECO:0000256" key="9">
    <source>
        <dbReference type="ARBA" id="ARBA00023014"/>
    </source>
</evidence>
<feature type="binding site" evidence="12">
    <location>
        <position position="411"/>
    </location>
    <ligand>
        <name>[4Fe-4S] cluster</name>
        <dbReference type="ChEBI" id="CHEBI:49883"/>
    </ligand>
</feature>
<dbReference type="InterPro" id="IPR033941">
    <property type="entry name" value="IPMI_cat"/>
</dbReference>
<comment type="subunit">
    <text evidence="12">Heterodimer of LeuC and LeuD.</text>
</comment>
<dbReference type="PRINTS" id="PR00415">
    <property type="entry name" value="ACONITASE"/>
</dbReference>
<evidence type="ECO:0000259" key="14">
    <source>
        <dbReference type="Pfam" id="PF00330"/>
    </source>
</evidence>
<evidence type="ECO:0000256" key="4">
    <source>
        <dbReference type="ARBA" id="ARBA00022430"/>
    </source>
</evidence>
<dbReference type="Proteomes" id="UP000255423">
    <property type="component" value="Unassembled WGS sequence"/>
</dbReference>
<feature type="binding site" evidence="12">
    <location>
        <position position="408"/>
    </location>
    <ligand>
        <name>[4Fe-4S] cluster</name>
        <dbReference type="ChEBI" id="CHEBI:49883"/>
    </ligand>
</feature>
<name>A0A380RU08_FIBSU</name>
<evidence type="ECO:0000256" key="12">
    <source>
        <dbReference type="HAMAP-Rule" id="MF_01026"/>
    </source>
</evidence>
<keyword evidence="4 12" id="KW-0432">Leucine biosynthesis</keyword>
<evidence type="ECO:0000256" key="6">
    <source>
        <dbReference type="ARBA" id="ARBA00022605"/>
    </source>
</evidence>
<accession>A0A380RU08</accession>
<dbReference type="InterPro" id="IPR036008">
    <property type="entry name" value="Aconitase_4Fe-4S_dom"/>
</dbReference>
<dbReference type="Pfam" id="PF00330">
    <property type="entry name" value="Aconitase"/>
    <property type="match status" value="1"/>
</dbReference>
<dbReference type="PROSITE" id="PS00450">
    <property type="entry name" value="ACONITASE_1"/>
    <property type="match status" value="1"/>
</dbReference>
<comment type="similarity">
    <text evidence="12">Belongs to the aconitase/IPM isomerase family. LeuC type 1 subfamily.</text>
</comment>